<sequence length="219" mass="24430">MVHIFTDAWHHKVFMTHRRITMLRILLVLAVPLTITACSGSVYQYESPEARHQMKQDLKLNTIIDSSRMNWCLHPYGSAPGCKPEKGIGIVTPDALVMAHFVNGQYVLDRVLRSKDVLCSTVPGGRAANGIFFAFTASDAYMLGPLQADRDEINTRFKSRMFDYLHSDGQQSFSGPEINFQRPSGVKVRKTTIAPAGPSTLILNDMVDVLEVYSPCSHT</sequence>
<comment type="caution">
    <text evidence="1">The sequence shown here is derived from an EMBL/GenBank/DDBJ whole genome shotgun (WGS) entry which is preliminary data.</text>
</comment>
<evidence type="ECO:0000313" key="1">
    <source>
        <dbReference type="EMBL" id="POG02688.1"/>
    </source>
</evidence>
<name>A0A1X1A4I6_PSEPU</name>
<protein>
    <submittedName>
        <fullName evidence="1">Uncharacterized protein</fullName>
    </submittedName>
</protein>
<dbReference type="EMBL" id="MING01000083">
    <property type="protein sequence ID" value="POG02688.1"/>
    <property type="molecule type" value="Genomic_DNA"/>
</dbReference>
<evidence type="ECO:0000313" key="2">
    <source>
        <dbReference type="Proteomes" id="UP000237378"/>
    </source>
</evidence>
<reference evidence="1 2" key="2">
    <citation type="submission" date="2018-03" db="EMBL/GenBank/DDBJ databases">
        <title>Draft genome of Pseudomonas putida strain KH-18-2.</title>
        <authorList>
            <person name="Yoshizawa S."/>
            <person name="Khan N.H."/>
            <person name="Nishimura M."/>
            <person name="Chiura H.X."/>
            <person name="Ogura Y."/>
            <person name="Hayashi T."/>
            <person name="Kogure K."/>
        </authorList>
    </citation>
    <scope>NUCLEOTIDE SEQUENCE [LARGE SCALE GENOMIC DNA]</scope>
    <source>
        <strain evidence="1 2">KH-18-2</strain>
    </source>
</reference>
<dbReference type="Proteomes" id="UP000237378">
    <property type="component" value="Unassembled WGS sequence"/>
</dbReference>
<proteinExistence type="predicted"/>
<organism evidence="1 2">
    <name type="scientific">Pseudomonas putida</name>
    <name type="common">Arthrobacter siderocapsulatus</name>
    <dbReference type="NCBI Taxonomy" id="303"/>
    <lineage>
        <taxon>Bacteria</taxon>
        <taxon>Pseudomonadati</taxon>
        <taxon>Pseudomonadota</taxon>
        <taxon>Gammaproteobacteria</taxon>
        <taxon>Pseudomonadales</taxon>
        <taxon>Pseudomonadaceae</taxon>
        <taxon>Pseudomonas</taxon>
    </lineage>
</organism>
<reference evidence="1 2" key="1">
    <citation type="submission" date="2016-08" db="EMBL/GenBank/DDBJ databases">
        <authorList>
            <person name="Seilhamer J.J."/>
        </authorList>
    </citation>
    <scope>NUCLEOTIDE SEQUENCE [LARGE SCALE GENOMIC DNA]</scope>
    <source>
        <strain evidence="1 2">KH-18-2</strain>
    </source>
</reference>
<accession>A0A1X1A4I6</accession>
<gene>
    <name evidence="1" type="ORF">BGP82_15300</name>
</gene>
<dbReference type="AlphaFoldDB" id="A0A1X1A4I6"/>